<dbReference type="EMBL" id="CP123443">
    <property type="protein sequence ID" value="WGK69962.1"/>
    <property type="molecule type" value="Genomic_DNA"/>
</dbReference>
<gene>
    <name evidence="2" type="ORF">P0082_03645</name>
</gene>
<organism evidence="2 3">
    <name type="scientific">Candidatus Haliotispira prima</name>
    <dbReference type="NCBI Taxonomy" id="3034016"/>
    <lineage>
        <taxon>Bacteria</taxon>
        <taxon>Pseudomonadati</taxon>
        <taxon>Spirochaetota</taxon>
        <taxon>Spirochaetia</taxon>
        <taxon>Spirochaetales</taxon>
        <taxon>Spirochaetaceae</taxon>
        <taxon>Candidatus Haliotispira</taxon>
    </lineage>
</organism>
<feature type="transmembrane region" description="Helical" evidence="1">
    <location>
        <begin position="20"/>
        <end position="37"/>
    </location>
</feature>
<feature type="transmembrane region" description="Helical" evidence="1">
    <location>
        <begin position="43"/>
        <end position="60"/>
    </location>
</feature>
<keyword evidence="1" id="KW-1133">Transmembrane helix</keyword>
<evidence type="ECO:0000313" key="2">
    <source>
        <dbReference type="EMBL" id="WGK69962.1"/>
    </source>
</evidence>
<proteinExistence type="predicted"/>
<reference evidence="2 3" key="1">
    <citation type="submission" date="2023-04" db="EMBL/GenBank/DDBJ databases">
        <title>Spirochaete genome identified in red abalone sample constitutes a novel genus.</title>
        <authorList>
            <person name="Sharma S.P."/>
            <person name="Purcell C.M."/>
            <person name="Hyde J.R."/>
            <person name="Severin A.J."/>
        </authorList>
    </citation>
    <scope>NUCLEOTIDE SEQUENCE [LARGE SCALE GENOMIC DNA]</scope>
    <source>
        <strain evidence="2 3">SP-2023</strain>
    </source>
</reference>
<evidence type="ECO:0000256" key="1">
    <source>
        <dbReference type="SAM" id="Phobius"/>
    </source>
</evidence>
<accession>A0ABY8MIX2</accession>
<dbReference type="Proteomes" id="UP001228690">
    <property type="component" value="Chromosome"/>
</dbReference>
<dbReference type="RefSeq" id="WP_326928165.1">
    <property type="nucleotide sequence ID" value="NZ_CP123443.1"/>
</dbReference>
<feature type="transmembrane region" description="Helical" evidence="1">
    <location>
        <begin position="95"/>
        <end position="117"/>
    </location>
</feature>
<feature type="transmembrane region" description="Helical" evidence="1">
    <location>
        <begin position="67"/>
        <end position="83"/>
    </location>
</feature>
<keyword evidence="1" id="KW-0472">Membrane</keyword>
<keyword evidence="3" id="KW-1185">Reference proteome</keyword>
<evidence type="ECO:0000313" key="3">
    <source>
        <dbReference type="Proteomes" id="UP001228690"/>
    </source>
</evidence>
<name>A0ABY8MIX2_9SPIO</name>
<protein>
    <submittedName>
        <fullName evidence="2">Uncharacterized protein</fullName>
    </submittedName>
</protein>
<keyword evidence="1" id="KW-0812">Transmembrane</keyword>
<sequence>MKRKIEKKNGKENRMKMNWTRTSAISSVAGGIVTYLITGSWPVSLVCAVALFLIVIWLDPKRRSLRAFWAALAPLLSNAYFTIQVKTENFDIQGGLQQLDMTTTLVLGVIALTCLFLDRLERSGKWKGAWFFFYKNSAKNSAKNLAKASGSNININQSISQKDSAKND</sequence>